<evidence type="ECO:0000313" key="1">
    <source>
        <dbReference type="EMBL" id="GES28826.1"/>
    </source>
</evidence>
<evidence type="ECO:0000313" key="2">
    <source>
        <dbReference type="Proteomes" id="UP000325598"/>
    </source>
</evidence>
<comment type="caution">
    <text evidence="1">The sequence shown here is derived from an EMBL/GenBank/DDBJ whole genome shotgun (WGS) entry which is preliminary data.</text>
</comment>
<keyword evidence="2" id="KW-1185">Reference proteome</keyword>
<gene>
    <name evidence="1" type="ORF">San01_13130</name>
</gene>
<dbReference type="EMBL" id="BLAG01000005">
    <property type="protein sequence ID" value="GES28826.1"/>
    <property type="molecule type" value="Genomic_DNA"/>
</dbReference>
<proteinExistence type="predicted"/>
<reference evidence="1 2" key="1">
    <citation type="submission" date="2019-10" db="EMBL/GenBank/DDBJ databases">
        <title>Whole genome shotgun sequence of Streptomyces angustmyceticus NBRC 3934.</title>
        <authorList>
            <person name="Hosoyama A."/>
            <person name="Ichikawa N."/>
            <person name="Kimura A."/>
            <person name="Kitahashi Y."/>
            <person name="Komaki H."/>
            <person name="Uohara A."/>
        </authorList>
    </citation>
    <scope>NUCLEOTIDE SEQUENCE [LARGE SCALE GENOMIC DNA]</scope>
    <source>
        <strain evidence="1 2">NBRC 3934</strain>
    </source>
</reference>
<organism evidence="1 2">
    <name type="scientific">Streptomyces angustmyceticus</name>
    <dbReference type="NCBI Taxonomy" id="285578"/>
    <lineage>
        <taxon>Bacteria</taxon>
        <taxon>Bacillati</taxon>
        <taxon>Actinomycetota</taxon>
        <taxon>Actinomycetes</taxon>
        <taxon>Kitasatosporales</taxon>
        <taxon>Streptomycetaceae</taxon>
        <taxon>Streptomyces</taxon>
    </lineage>
</organism>
<dbReference type="AlphaFoldDB" id="A0A5J4LBX5"/>
<sequence length="118" mass="11999">MGPGVGLAPGGVDGTEQIEGLGAGAAWFGMVDDELLAGRFPYVESLVGESEGADFQVEEVFGVLGLAAHGGGVPEAGEVRAVLSEGADEFTQPWVVRVEPVASRRLATVACAARSQSV</sequence>
<name>A0A5J4LBX5_9ACTN</name>
<protein>
    <submittedName>
        <fullName evidence="1">Uncharacterized protein</fullName>
    </submittedName>
</protein>
<accession>A0A5J4LBX5</accession>
<dbReference type="Proteomes" id="UP000325598">
    <property type="component" value="Unassembled WGS sequence"/>
</dbReference>